<comment type="caution">
    <text evidence="2">The sequence shown here is derived from an EMBL/GenBank/DDBJ whole genome shotgun (WGS) entry which is preliminary data.</text>
</comment>
<keyword evidence="3" id="KW-1185">Reference proteome</keyword>
<dbReference type="AlphaFoldDB" id="A0AA88MPD5"/>
<evidence type="ECO:0000313" key="3">
    <source>
        <dbReference type="Proteomes" id="UP001187315"/>
    </source>
</evidence>
<dbReference type="Proteomes" id="UP001187315">
    <property type="component" value="Unassembled WGS sequence"/>
</dbReference>
<evidence type="ECO:0000256" key="1">
    <source>
        <dbReference type="SAM" id="MobiDB-lite"/>
    </source>
</evidence>
<feature type="region of interest" description="Disordered" evidence="1">
    <location>
        <begin position="234"/>
        <end position="262"/>
    </location>
</feature>
<organism evidence="2 3">
    <name type="scientific">Tachysurus vachellii</name>
    <name type="common">Darkbarbel catfish</name>
    <name type="synonym">Pelteobagrus vachellii</name>
    <dbReference type="NCBI Taxonomy" id="175792"/>
    <lineage>
        <taxon>Eukaryota</taxon>
        <taxon>Metazoa</taxon>
        <taxon>Chordata</taxon>
        <taxon>Craniata</taxon>
        <taxon>Vertebrata</taxon>
        <taxon>Euteleostomi</taxon>
        <taxon>Actinopterygii</taxon>
        <taxon>Neopterygii</taxon>
        <taxon>Teleostei</taxon>
        <taxon>Ostariophysi</taxon>
        <taxon>Siluriformes</taxon>
        <taxon>Bagridae</taxon>
        <taxon>Tachysurus</taxon>
    </lineage>
</organism>
<sequence length="262" mass="30357">MNRNKLTAISNSYYVPTMEPEPISELQQSTSPGAPKLTWGEIMDTEDNVLENVEPFCFYSTDNINQVEEQKVETKNVEKRIEEQAKVLQMPVTCKKIPKERLSKDTKAISNSYYVPTMEPEPISELQQSTSPGAPKLTWGEIMDTEDNVLENVEPFCFYSTDNINQVEEQKVETKNVEKRIEEQAKVLQMPVTCKKIPKERLSKDTKILLHFVTYVTNCRETGFVQTKEVHGAWHRERMERSPKEPHSNPHQAQKKIQLQRE</sequence>
<proteinExistence type="predicted"/>
<reference evidence="2" key="1">
    <citation type="submission" date="2023-08" db="EMBL/GenBank/DDBJ databases">
        <title>Pelteobagrus vachellii genome.</title>
        <authorList>
            <person name="Liu H."/>
        </authorList>
    </citation>
    <scope>NUCLEOTIDE SEQUENCE</scope>
    <source>
        <strain evidence="2">PRFRI_2022a</strain>
        <tissue evidence="2">Muscle</tissue>
    </source>
</reference>
<feature type="compositionally biased region" description="Basic and acidic residues" evidence="1">
    <location>
        <begin position="234"/>
        <end position="248"/>
    </location>
</feature>
<accession>A0AA88MPD5</accession>
<name>A0AA88MPD5_TACVA</name>
<dbReference type="EMBL" id="JAVHJS010000012">
    <property type="protein sequence ID" value="KAK2840807.1"/>
    <property type="molecule type" value="Genomic_DNA"/>
</dbReference>
<protein>
    <submittedName>
        <fullName evidence="2">Uncharacterized protein</fullName>
    </submittedName>
</protein>
<gene>
    <name evidence="2" type="ORF">Q7C36_012386</name>
</gene>
<evidence type="ECO:0000313" key="2">
    <source>
        <dbReference type="EMBL" id="KAK2840807.1"/>
    </source>
</evidence>
<feature type="compositionally biased region" description="Polar residues" evidence="1">
    <location>
        <begin position="249"/>
        <end position="262"/>
    </location>
</feature>